<accession>A0A251UPD3</accession>
<evidence type="ECO:0000256" key="1">
    <source>
        <dbReference type="SAM" id="MobiDB-lite"/>
    </source>
</evidence>
<protein>
    <submittedName>
        <fullName evidence="3">Uncharacterized protein</fullName>
    </submittedName>
</protein>
<name>A0A251UPD3_HELAN</name>
<reference evidence="2" key="3">
    <citation type="submission" date="2020-06" db="EMBL/GenBank/DDBJ databases">
        <title>Helianthus annuus Genome sequencing and assembly Release 2.</title>
        <authorList>
            <person name="Gouzy J."/>
            <person name="Langlade N."/>
            <person name="Munos S."/>
        </authorList>
    </citation>
    <scope>NUCLEOTIDE SEQUENCE</scope>
    <source>
        <tissue evidence="2">Leaves</tissue>
    </source>
</reference>
<organism evidence="3 4">
    <name type="scientific">Helianthus annuus</name>
    <name type="common">Common sunflower</name>
    <dbReference type="NCBI Taxonomy" id="4232"/>
    <lineage>
        <taxon>Eukaryota</taxon>
        <taxon>Viridiplantae</taxon>
        <taxon>Streptophyta</taxon>
        <taxon>Embryophyta</taxon>
        <taxon>Tracheophyta</taxon>
        <taxon>Spermatophyta</taxon>
        <taxon>Magnoliopsida</taxon>
        <taxon>eudicotyledons</taxon>
        <taxon>Gunneridae</taxon>
        <taxon>Pentapetalae</taxon>
        <taxon>asterids</taxon>
        <taxon>campanulids</taxon>
        <taxon>Asterales</taxon>
        <taxon>Asteraceae</taxon>
        <taxon>Asteroideae</taxon>
        <taxon>Heliantheae alliance</taxon>
        <taxon>Heliantheae</taxon>
        <taxon>Helianthus</taxon>
    </lineage>
</organism>
<reference evidence="2 4" key="1">
    <citation type="journal article" date="2017" name="Nature">
        <title>The sunflower genome provides insights into oil metabolism, flowering and Asterid evolution.</title>
        <authorList>
            <person name="Badouin H."/>
            <person name="Gouzy J."/>
            <person name="Grassa C.J."/>
            <person name="Murat F."/>
            <person name="Staton S.E."/>
            <person name="Cottret L."/>
            <person name="Lelandais-Briere C."/>
            <person name="Owens G.L."/>
            <person name="Carrere S."/>
            <person name="Mayjonade B."/>
            <person name="Legrand L."/>
            <person name="Gill N."/>
            <person name="Kane N.C."/>
            <person name="Bowers J.E."/>
            <person name="Hubner S."/>
            <person name="Bellec A."/>
            <person name="Berard A."/>
            <person name="Berges H."/>
            <person name="Blanchet N."/>
            <person name="Boniface M.C."/>
            <person name="Brunel D."/>
            <person name="Catrice O."/>
            <person name="Chaidir N."/>
            <person name="Claudel C."/>
            <person name="Donnadieu C."/>
            <person name="Faraut T."/>
            <person name="Fievet G."/>
            <person name="Helmstetter N."/>
            <person name="King M."/>
            <person name="Knapp S.J."/>
            <person name="Lai Z."/>
            <person name="Le Paslier M.C."/>
            <person name="Lippi Y."/>
            <person name="Lorenzon L."/>
            <person name="Mandel J.R."/>
            <person name="Marage G."/>
            <person name="Marchand G."/>
            <person name="Marquand E."/>
            <person name="Bret-Mestries E."/>
            <person name="Morien E."/>
            <person name="Nambeesan S."/>
            <person name="Nguyen T."/>
            <person name="Pegot-Espagnet P."/>
            <person name="Pouilly N."/>
            <person name="Raftis F."/>
            <person name="Sallet E."/>
            <person name="Schiex T."/>
            <person name="Thomas J."/>
            <person name="Vandecasteele C."/>
            <person name="Vares D."/>
            <person name="Vear F."/>
            <person name="Vautrin S."/>
            <person name="Crespi M."/>
            <person name="Mangin B."/>
            <person name="Burke J.M."/>
            <person name="Salse J."/>
            <person name="Munos S."/>
            <person name="Vincourt P."/>
            <person name="Rieseberg L.H."/>
            <person name="Langlade N.B."/>
        </authorList>
    </citation>
    <scope>NUCLEOTIDE SEQUENCE [LARGE SCALE GENOMIC DNA]</scope>
    <source>
        <strain evidence="4">cv. SF193</strain>
        <tissue evidence="2">Leaves</tissue>
    </source>
</reference>
<proteinExistence type="predicted"/>
<sequence>MCIISCVSFEAAFLFIGLPGLRVCFITYLTETSPQHKQLSAPPHRLMSERASFQS</sequence>
<evidence type="ECO:0000313" key="2">
    <source>
        <dbReference type="EMBL" id="KAF5813180.1"/>
    </source>
</evidence>
<dbReference type="InParanoid" id="A0A251UPD3"/>
<dbReference type="Proteomes" id="UP000215914">
    <property type="component" value="Chromosome 5"/>
</dbReference>
<dbReference type="EMBL" id="CM007894">
    <property type="protein sequence ID" value="OTG24622.1"/>
    <property type="molecule type" value="Genomic_DNA"/>
</dbReference>
<keyword evidence="4" id="KW-1185">Reference proteome</keyword>
<evidence type="ECO:0000313" key="3">
    <source>
        <dbReference type="EMBL" id="OTG24622.1"/>
    </source>
</evidence>
<dbReference type="EMBL" id="MNCJ02000318">
    <property type="protein sequence ID" value="KAF5813180.1"/>
    <property type="molecule type" value="Genomic_DNA"/>
</dbReference>
<dbReference type="Gramene" id="mRNA:HanXRQr2_Chr03g0095211">
    <property type="protein sequence ID" value="CDS:HanXRQr2_Chr03g0095211.1"/>
    <property type="gene ID" value="HanXRQr2_Chr03g0095211"/>
</dbReference>
<evidence type="ECO:0000313" key="4">
    <source>
        <dbReference type="Proteomes" id="UP000215914"/>
    </source>
</evidence>
<reference evidence="3" key="2">
    <citation type="submission" date="2017-02" db="EMBL/GenBank/DDBJ databases">
        <title>Sunflower complete genome.</title>
        <authorList>
            <person name="Langlade N."/>
            <person name="Munos S."/>
        </authorList>
    </citation>
    <scope>NUCLEOTIDE SEQUENCE [LARGE SCALE GENOMIC DNA]</scope>
    <source>
        <tissue evidence="3">Leaves</tissue>
    </source>
</reference>
<dbReference type="AlphaFoldDB" id="A0A251UPD3"/>
<gene>
    <name evidence="3" type="ORF">HannXRQ_Chr05g0138741</name>
    <name evidence="2" type="ORF">HanXRQr2_Chr03g0095211</name>
</gene>
<feature type="region of interest" description="Disordered" evidence="1">
    <location>
        <begin position="36"/>
        <end position="55"/>
    </location>
</feature>